<accession>A0A563DT93</accession>
<evidence type="ECO:0000313" key="6">
    <source>
        <dbReference type="EMBL" id="TWP33477.1"/>
    </source>
</evidence>
<dbReference type="InterPro" id="IPR001173">
    <property type="entry name" value="Glyco_trans_2-like"/>
</dbReference>
<evidence type="ECO:0000313" key="7">
    <source>
        <dbReference type="Proteomes" id="UP000320244"/>
    </source>
</evidence>
<feature type="domain" description="Glycosyltransferase 2-like" evidence="5">
    <location>
        <begin position="17"/>
        <end position="177"/>
    </location>
</feature>
<dbReference type="AlphaFoldDB" id="A0A563DT93"/>
<comment type="caution">
    <text evidence="6">The sequence shown here is derived from an EMBL/GenBank/DDBJ whole genome shotgun (WGS) entry which is preliminary data.</text>
</comment>
<evidence type="ECO:0000256" key="2">
    <source>
        <dbReference type="ARBA" id="ARBA00022676"/>
    </source>
</evidence>
<dbReference type="Pfam" id="PF00535">
    <property type="entry name" value="Glycos_transf_2"/>
    <property type="match status" value="1"/>
</dbReference>
<feature type="region of interest" description="Disordered" evidence="4">
    <location>
        <begin position="182"/>
        <end position="207"/>
    </location>
</feature>
<sequence length="207" mass="21891">MRSRWAAAGGLGVMIAVLPARNEAERIGAAVAGLLQQSVPPERVIVVSDNCTDETDEAARAAGAEVWQSVGNTDKKAGALNQALARLLPDLDDNDLILVQDADSVLGCDFARVALERIRAGVDAVGGVFVANSPQNLLEHFQANEYVRYSPELSRTGRVMVLTGTAAAFRVGALRKVAIARGSDLPGPPETSTTDMPSPRTTSSPWR</sequence>
<protein>
    <submittedName>
        <fullName evidence="6">Glycosyltransferase family 2 protein</fullName>
    </submittedName>
</protein>
<evidence type="ECO:0000256" key="4">
    <source>
        <dbReference type="SAM" id="MobiDB-lite"/>
    </source>
</evidence>
<proteinExistence type="inferred from homology"/>
<dbReference type="InterPro" id="IPR029044">
    <property type="entry name" value="Nucleotide-diphossugar_trans"/>
</dbReference>
<dbReference type="EMBL" id="VCQV01000041">
    <property type="protein sequence ID" value="TWP33477.1"/>
    <property type="molecule type" value="Genomic_DNA"/>
</dbReference>
<keyword evidence="7" id="KW-1185">Reference proteome</keyword>
<dbReference type="GO" id="GO:0016757">
    <property type="term" value="F:glycosyltransferase activity"/>
    <property type="evidence" value="ECO:0007669"/>
    <property type="project" value="UniProtKB-KW"/>
</dbReference>
<reference evidence="6 7" key="2">
    <citation type="submission" date="2019-08" db="EMBL/GenBank/DDBJ databases">
        <title>Jejuicoccus antrihumi gen. nov., sp. nov., a new member of the family Dermacoccaceae isolated from a cave.</title>
        <authorList>
            <person name="Schumann P."/>
            <person name="Kim I.S."/>
        </authorList>
    </citation>
    <scope>NUCLEOTIDE SEQUENCE [LARGE SCALE GENOMIC DNA]</scope>
    <source>
        <strain evidence="6 7">C5-26</strain>
    </source>
</reference>
<dbReference type="OrthoDB" id="9797391at2"/>
<comment type="similarity">
    <text evidence="1">Belongs to the glycosyltransferase 2 family.</text>
</comment>
<evidence type="ECO:0000256" key="1">
    <source>
        <dbReference type="ARBA" id="ARBA00006739"/>
    </source>
</evidence>
<organism evidence="6 7">
    <name type="scientific">Leekyejoonella antrihumi</name>
    <dbReference type="NCBI Taxonomy" id="1660198"/>
    <lineage>
        <taxon>Bacteria</taxon>
        <taxon>Bacillati</taxon>
        <taxon>Actinomycetota</taxon>
        <taxon>Actinomycetes</taxon>
        <taxon>Micrococcales</taxon>
        <taxon>Dermacoccaceae</taxon>
        <taxon>Leekyejoonella</taxon>
    </lineage>
</organism>
<dbReference type="Gene3D" id="3.90.550.10">
    <property type="entry name" value="Spore Coat Polysaccharide Biosynthesis Protein SpsA, Chain A"/>
    <property type="match status" value="1"/>
</dbReference>
<name>A0A563DT93_9MICO</name>
<dbReference type="CDD" id="cd06423">
    <property type="entry name" value="CESA_like"/>
    <property type="match status" value="1"/>
</dbReference>
<reference evidence="6 7" key="1">
    <citation type="submission" date="2019-05" db="EMBL/GenBank/DDBJ databases">
        <authorList>
            <person name="Lee S.D."/>
        </authorList>
    </citation>
    <scope>NUCLEOTIDE SEQUENCE [LARGE SCALE GENOMIC DNA]</scope>
    <source>
        <strain evidence="6 7">C5-26</strain>
    </source>
</reference>
<feature type="compositionally biased region" description="Polar residues" evidence="4">
    <location>
        <begin position="190"/>
        <end position="207"/>
    </location>
</feature>
<evidence type="ECO:0000259" key="5">
    <source>
        <dbReference type="Pfam" id="PF00535"/>
    </source>
</evidence>
<gene>
    <name evidence="6" type="ORF">FGL98_21195</name>
</gene>
<evidence type="ECO:0000256" key="3">
    <source>
        <dbReference type="ARBA" id="ARBA00022679"/>
    </source>
</evidence>
<keyword evidence="3 6" id="KW-0808">Transferase</keyword>
<dbReference type="PANTHER" id="PTHR43630">
    <property type="entry name" value="POLY-BETA-1,6-N-ACETYL-D-GLUCOSAMINE SYNTHASE"/>
    <property type="match status" value="1"/>
</dbReference>
<dbReference type="Proteomes" id="UP000320244">
    <property type="component" value="Unassembled WGS sequence"/>
</dbReference>
<dbReference type="SUPFAM" id="SSF53448">
    <property type="entry name" value="Nucleotide-diphospho-sugar transferases"/>
    <property type="match status" value="1"/>
</dbReference>
<keyword evidence="2" id="KW-0328">Glycosyltransferase</keyword>
<dbReference type="PANTHER" id="PTHR43630:SF1">
    <property type="entry name" value="POLY-BETA-1,6-N-ACETYL-D-GLUCOSAMINE SYNTHASE"/>
    <property type="match status" value="1"/>
</dbReference>